<gene>
    <name evidence="1" type="ORF">RM530_13060</name>
</gene>
<keyword evidence="2" id="KW-1185">Reference proteome</keyword>
<reference evidence="1 2" key="1">
    <citation type="submission" date="2023-09" db="EMBL/GenBank/DDBJ databases">
        <authorList>
            <person name="Rey-Velasco X."/>
        </authorList>
    </citation>
    <scope>NUCLEOTIDE SEQUENCE [LARGE SCALE GENOMIC DNA]</scope>
    <source>
        <strain evidence="1 2">W345</strain>
    </source>
</reference>
<organism evidence="1 2">
    <name type="scientific">Banduia mediterranea</name>
    <dbReference type="NCBI Taxonomy" id="3075609"/>
    <lineage>
        <taxon>Bacteria</taxon>
        <taxon>Pseudomonadati</taxon>
        <taxon>Pseudomonadota</taxon>
        <taxon>Gammaproteobacteria</taxon>
        <taxon>Nevskiales</taxon>
        <taxon>Algiphilaceae</taxon>
        <taxon>Banduia</taxon>
    </lineage>
</organism>
<comment type="caution">
    <text evidence="1">The sequence shown here is derived from an EMBL/GenBank/DDBJ whole genome shotgun (WGS) entry which is preliminary data.</text>
</comment>
<evidence type="ECO:0000313" key="1">
    <source>
        <dbReference type="EMBL" id="MDT0498286.1"/>
    </source>
</evidence>
<dbReference type="EMBL" id="JAVRIC010000019">
    <property type="protein sequence ID" value="MDT0498286.1"/>
    <property type="molecule type" value="Genomic_DNA"/>
</dbReference>
<evidence type="ECO:0000313" key="2">
    <source>
        <dbReference type="Proteomes" id="UP001254608"/>
    </source>
</evidence>
<dbReference type="RefSeq" id="WP_311365686.1">
    <property type="nucleotide sequence ID" value="NZ_JAVRIC010000019.1"/>
</dbReference>
<name>A0ABU2WLU6_9GAMM</name>
<proteinExistence type="predicted"/>
<protein>
    <submittedName>
        <fullName evidence="1">Uncharacterized protein</fullName>
    </submittedName>
</protein>
<accession>A0ABU2WLU6</accession>
<dbReference type="Proteomes" id="UP001254608">
    <property type="component" value="Unassembled WGS sequence"/>
</dbReference>
<sequence>MGGAKVTDSLNAIPGTKVSVDIDESDTGYEVFGGMRVGDNL</sequence>